<name>A0A7X0H8V1_9BACT</name>
<sequence length="325" mass="33427">MKPRRWLVFAYAIVLTAAGSPASAMSIAGYTVTTYQFPGAPITGFRDINAAGDVVGYYQTDAADFNTANALRIVGGVPETINPPTSLTDRRAFGNNDAGTVVGSFNNSGSHGFVLTGPTFTTYDAPGTTQGTTIRGLNNPGDFVGEYDDAGGVQRGFVQLSPSSSGTFQTVTVPGAVSTTVRAINDAGRIAGFYADATGALHGYVSHDGLAFTTIDHPDPAAVSTLVGGINNDGVLVGAWLAALGSPESQPARGFIRDATGTFLPFDLIGATSTIPIGLNDLGQIVGEAVAPDGTHYGFIATPIPEPTTASVFALMTLLITRRSV</sequence>
<evidence type="ECO:0000256" key="1">
    <source>
        <dbReference type="SAM" id="SignalP"/>
    </source>
</evidence>
<protein>
    <recommendedName>
        <fullName evidence="4">PEP-CTERM protein-sorting domain-containing protein</fullName>
    </recommendedName>
</protein>
<feature type="signal peptide" evidence="1">
    <location>
        <begin position="1"/>
        <end position="24"/>
    </location>
</feature>
<keyword evidence="1" id="KW-0732">Signal</keyword>
<dbReference type="EMBL" id="JACHGY010000001">
    <property type="protein sequence ID" value="MBB6431278.1"/>
    <property type="molecule type" value="Genomic_DNA"/>
</dbReference>
<dbReference type="RefSeq" id="WP_184678758.1">
    <property type="nucleotide sequence ID" value="NZ_JACHGY010000001.1"/>
</dbReference>
<evidence type="ECO:0000313" key="2">
    <source>
        <dbReference type="EMBL" id="MBB6431278.1"/>
    </source>
</evidence>
<evidence type="ECO:0008006" key="4">
    <source>
        <dbReference type="Google" id="ProtNLM"/>
    </source>
</evidence>
<organism evidence="2 3">
    <name type="scientific">Algisphaera agarilytica</name>
    <dbReference type="NCBI Taxonomy" id="1385975"/>
    <lineage>
        <taxon>Bacteria</taxon>
        <taxon>Pseudomonadati</taxon>
        <taxon>Planctomycetota</taxon>
        <taxon>Phycisphaerae</taxon>
        <taxon>Phycisphaerales</taxon>
        <taxon>Phycisphaeraceae</taxon>
        <taxon>Algisphaera</taxon>
    </lineage>
</organism>
<keyword evidence="3" id="KW-1185">Reference proteome</keyword>
<proteinExistence type="predicted"/>
<dbReference type="Proteomes" id="UP000541810">
    <property type="component" value="Unassembled WGS sequence"/>
</dbReference>
<accession>A0A7X0H8V1</accession>
<reference evidence="2 3" key="1">
    <citation type="submission" date="2020-08" db="EMBL/GenBank/DDBJ databases">
        <title>Genomic Encyclopedia of Type Strains, Phase IV (KMG-IV): sequencing the most valuable type-strain genomes for metagenomic binning, comparative biology and taxonomic classification.</title>
        <authorList>
            <person name="Goeker M."/>
        </authorList>
    </citation>
    <scope>NUCLEOTIDE SEQUENCE [LARGE SCALE GENOMIC DNA]</scope>
    <source>
        <strain evidence="2 3">DSM 103725</strain>
    </source>
</reference>
<evidence type="ECO:0000313" key="3">
    <source>
        <dbReference type="Proteomes" id="UP000541810"/>
    </source>
</evidence>
<gene>
    <name evidence="2" type="ORF">HNQ40_003084</name>
</gene>
<dbReference type="AlphaFoldDB" id="A0A7X0H8V1"/>
<feature type="chain" id="PRO_5030584793" description="PEP-CTERM protein-sorting domain-containing protein" evidence="1">
    <location>
        <begin position="25"/>
        <end position="325"/>
    </location>
</feature>
<comment type="caution">
    <text evidence="2">The sequence shown here is derived from an EMBL/GenBank/DDBJ whole genome shotgun (WGS) entry which is preliminary data.</text>
</comment>